<dbReference type="SMART" id="SM00220">
    <property type="entry name" value="S_TKc"/>
    <property type="match status" value="1"/>
</dbReference>
<evidence type="ECO:0000256" key="3">
    <source>
        <dbReference type="ARBA" id="ARBA00022679"/>
    </source>
</evidence>
<gene>
    <name evidence="10" type="ORF">Fcan01_00308</name>
</gene>
<comment type="caution">
    <text evidence="10">The sequence shown here is derived from an EMBL/GenBank/DDBJ whole genome shotgun (WGS) entry which is preliminary data.</text>
</comment>
<dbReference type="PROSITE" id="PS50011">
    <property type="entry name" value="PROTEIN_KINASE_DOM"/>
    <property type="match status" value="1"/>
</dbReference>
<dbReference type="InterPro" id="IPR049945">
    <property type="entry name" value="AAA_22"/>
</dbReference>
<dbReference type="AlphaFoldDB" id="A0A226EWC0"/>
<evidence type="ECO:0000256" key="2">
    <source>
        <dbReference type="ARBA" id="ARBA00022527"/>
    </source>
</evidence>
<organism evidence="10 11">
    <name type="scientific">Folsomia candida</name>
    <name type="common">Springtail</name>
    <dbReference type="NCBI Taxonomy" id="158441"/>
    <lineage>
        <taxon>Eukaryota</taxon>
        <taxon>Metazoa</taxon>
        <taxon>Ecdysozoa</taxon>
        <taxon>Arthropoda</taxon>
        <taxon>Hexapoda</taxon>
        <taxon>Collembola</taxon>
        <taxon>Entomobryomorpha</taxon>
        <taxon>Isotomoidea</taxon>
        <taxon>Isotomidae</taxon>
        <taxon>Proisotominae</taxon>
        <taxon>Folsomia</taxon>
    </lineage>
</organism>
<dbReference type="InterPro" id="IPR000488">
    <property type="entry name" value="Death_dom"/>
</dbReference>
<dbReference type="GO" id="GO:0005634">
    <property type="term" value="C:nucleus"/>
    <property type="evidence" value="ECO:0007669"/>
    <property type="project" value="TreeGrafter"/>
</dbReference>
<dbReference type="Pfam" id="PF13401">
    <property type="entry name" value="AAA_22"/>
    <property type="match status" value="1"/>
</dbReference>
<dbReference type="GO" id="GO:0045087">
    <property type="term" value="P:innate immune response"/>
    <property type="evidence" value="ECO:0007669"/>
    <property type="project" value="UniProtKB-ARBA"/>
</dbReference>
<accession>A0A226EWC0</accession>
<keyword evidence="3" id="KW-0808">Transferase</keyword>
<dbReference type="PANTHER" id="PTHR11042:SF160">
    <property type="entry name" value="EUKARYOTIC TRANSLATION INITIATION FACTOR 2-ALPHA KINASE 1"/>
    <property type="match status" value="1"/>
</dbReference>
<evidence type="ECO:0000256" key="7">
    <source>
        <dbReference type="PROSITE-ProRule" id="PRU10141"/>
    </source>
</evidence>
<dbReference type="GO" id="GO:0005524">
    <property type="term" value="F:ATP binding"/>
    <property type="evidence" value="ECO:0007669"/>
    <property type="project" value="UniProtKB-UniRule"/>
</dbReference>
<dbReference type="InterPro" id="IPR027417">
    <property type="entry name" value="P-loop_NTPase"/>
</dbReference>
<dbReference type="Gene3D" id="1.25.40.10">
    <property type="entry name" value="Tetratricopeptide repeat domain"/>
    <property type="match status" value="1"/>
</dbReference>
<keyword evidence="6 7" id="KW-0067">ATP-binding</keyword>
<dbReference type="EMBL" id="LNIX01000001">
    <property type="protein sequence ID" value="OXA61480.1"/>
    <property type="molecule type" value="Genomic_DNA"/>
</dbReference>
<dbReference type="Pfam" id="PF00069">
    <property type="entry name" value="Pkinase"/>
    <property type="match status" value="1"/>
</dbReference>
<evidence type="ECO:0000256" key="6">
    <source>
        <dbReference type="ARBA" id="ARBA00022840"/>
    </source>
</evidence>
<dbReference type="GO" id="GO:0016887">
    <property type="term" value="F:ATP hydrolysis activity"/>
    <property type="evidence" value="ECO:0007669"/>
    <property type="project" value="InterPro"/>
</dbReference>
<dbReference type="InterPro" id="IPR000719">
    <property type="entry name" value="Prot_kinase_dom"/>
</dbReference>
<dbReference type="OrthoDB" id="6738467at2759"/>
<dbReference type="SUPFAM" id="SSF52540">
    <property type="entry name" value="P-loop containing nucleoside triphosphate hydrolases"/>
    <property type="match status" value="1"/>
</dbReference>
<dbReference type="InterPro" id="IPR017441">
    <property type="entry name" value="Protein_kinase_ATP_BS"/>
</dbReference>
<dbReference type="GO" id="GO:0005737">
    <property type="term" value="C:cytoplasm"/>
    <property type="evidence" value="ECO:0007669"/>
    <property type="project" value="TreeGrafter"/>
</dbReference>
<evidence type="ECO:0000256" key="4">
    <source>
        <dbReference type="ARBA" id="ARBA00022741"/>
    </source>
</evidence>
<keyword evidence="4 7" id="KW-0547">Nucleotide-binding</keyword>
<sequence length="1152" mass="129537">MTASTTESYLPPPRHVDFTIIPPSLGRGCFGTVWKAINTIDKCHYAIKQVCIAKVLPHFGNNLDSIFHEVRSLQAINHPHVVRYHTCWLDGPNCDSIKNGSLTFPDNASSTNVNVPLLPTNNYLLIQMELCEITLKSVLNSAHPVTLSQSDLFPQLCQGLKVIHENNVVHRDLKPDNIFRSKNIWKIGDFGYARVNEDEDEDMSVAGCRKYRSPDEGCSQKSDIYSLGIMFVEVLEKISGEQGVFRVSQVKEILGRLEERFKPECAIIEGMICPDKEARLSAEQVCSEFGKLYDQASCNPNNNNPTRASQTNNPIAKNGAPDVKSVAQILATDANLLTGSNYLSLCGPLGVRYIDYAPYQQAVENGNMTRLGFFETMLLFWVTRCGDAATIEALIQVLLQAKYVSLADKFKTFIPTSKITSGIKPSSTSIFSPVRFGLAKSLVNFVGRKSELTELTTLLKAKNLVIVTGLRGVGKTEFCRHYADLFCTREQGNCLWFHGQSDATLVSLLAQLAAQLKIPITPKNSNSVSYIFPLLSNLAFFSKTTLIVIDNVDNSANTQLVFKFITELKNVSIPFVTIRILVTSFDNMTLQSLSGEHFRLLPMSVQDATKLVRQSLGQKTPDQDVHQLLQEFQNFPLHLQQAVHYIKDKSYMLCGGFGVRDYLKLCRRQTVPIESWDVNIDAIRRDKKSGDLAMKLLILLAYLDPSGVKDELLFLLVQEVDTMASFDSDELGYHIIFETITARKQQAMPVEFFESTTKAKNALDLLHRYLLVQCADSILTMHRLVQDAVRRKVHNREIYYGPPPPENLPQDDQSCCNHLDFLRKLTGYLARKTLADGSLKVRPELIHFYYTWEFANAGNSLEEELKPLPMFICHTVLNVCSTPLQNSSTFDSAPFRTPPVRDAILRKQSQIRLAFDDRKNFTEFISVIELTYNASKIVMEADDVNPIVIGFLTAICLHHVGKAIPASRLRRDILKLSTTIFSKQDKSFPVKKKSSLWIFEDILNWRCHQAIALSVLEKQAPETQNLDHNLGFCLLAMGRFVEAKMTLKIAATWKCDNLEGGDLHPSTLNTKRLLFYCMTQIEQERVLGIEQLEKVALQYARIFGEDHILVAGTKKVLAVVKESEFRASRDVGDGLDESEGNNDKSYCPCSIV</sequence>
<dbReference type="Gene3D" id="3.30.200.20">
    <property type="entry name" value="Phosphorylase Kinase, domain 1"/>
    <property type="match status" value="1"/>
</dbReference>
<dbReference type="InterPro" id="IPR011990">
    <property type="entry name" value="TPR-like_helical_dom_sf"/>
</dbReference>
<keyword evidence="5 10" id="KW-0418">Kinase</keyword>
<dbReference type="InterPro" id="IPR050339">
    <property type="entry name" value="CC_SR_Kinase"/>
</dbReference>
<dbReference type="GO" id="GO:0004694">
    <property type="term" value="F:eukaryotic translation initiation factor 2alpha kinase activity"/>
    <property type="evidence" value="ECO:0007669"/>
    <property type="project" value="TreeGrafter"/>
</dbReference>
<feature type="binding site" evidence="7">
    <location>
        <position position="54"/>
    </location>
    <ligand>
        <name>ATP</name>
        <dbReference type="ChEBI" id="CHEBI:30616"/>
    </ligand>
</feature>
<keyword evidence="11" id="KW-1185">Reference proteome</keyword>
<evidence type="ECO:0000313" key="10">
    <source>
        <dbReference type="EMBL" id="OXA61480.1"/>
    </source>
</evidence>
<evidence type="ECO:0000256" key="1">
    <source>
        <dbReference type="ARBA" id="ARBA00012513"/>
    </source>
</evidence>
<dbReference type="PANTHER" id="PTHR11042">
    <property type="entry name" value="EUKARYOTIC TRANSLATION INITIATION FACTOR 2-ALPHA KINASE EIF2-ALPHA KINASE -RELATED"/>
    <property type="match status" value="1"/>
</dbReference>
<dbReference type="InterPro" id="IPR011009">
    <property type="entry name" value="Kinase-like_dom_sf"/>
</dbReference>
<protein>
    <recommendedName>
        <fullName evidence="1">non-specific serine/threonine protein kinase</fullName>
        <ecNumber evidence="1">2.7.11.1</ecNumber>
    </recommendedName>
</protein>
<feature type="domain" description="Protein kinase" evidence="8">
    <location>
        <begin position="19"/>
        <end position="293"/>
    </location>
</feature>
<name>A0A226EWC0_FOLCA</name>
<evidence type="ECO:0000256" key="5">
    <source>
        <dbReference type="ARBA" id="ARBA00022777"/>
    </source>
</evidence>
<feature type="domain" description="Death" evidence="9">
    <location>
        <begin position="377"/>
        <end position="414"/>
    </location>
</feature>
<keyword evidence="2" id="KW-0723">Serine/threonine-protein kinase</keyword>
<dbReference type="PROSITE" id="PS50017">
    <property type="entry name" value="DEATH_DOMAIN"/>
    <property type="match status" value="1"/>
</dbReference>
<evidence type="ECO:0000259" key="9">
    <source>
        <dbReference type="PROSITE" id="PS50017"/>
    </source>
</evidence>
<dbReference type="SUPFAM" id="SSF56112">
    <property type="entry name" value="Protein kinase-like (PK-like)"/>
    <property type="match status" value="1"/>
</dbReference>
<dbReference type="Gene3D" id="3.40.50.300">
    <property type="entry name" value="P-loop containing nucleotide triphosphate hydrolases"/>
    <property type="match status" value="1"/>
</dbReference>
<dbReference type="STRING" id="158441.A0A226EWC0"/>
<reference evidence="10 11" key="1">
    <citation type="submission" date="2015-12" db="EMBL/GenBank/DDBJ databases">
        <title>The genome of Folsomia candida.</title>
        <authorList>
            <person name="Faddeeva A."/>
            <person name="Derks M.F."/>
            <person name="Anvar Y."/>
            <person name="Smit S."/>
            <person name="Van Straalen N."/>
            <person name="Roelofs D."/>
        </authorList>
    </citation>
    <scope>NUCLEOTIDE SEQUENCE [LARGE SCALE GENOMIC DNA]</scope>
    <source>
        <strain evidence="10 11">VU population</strain>
        <tissue evidence="10">Whole body</tissue>
    </source>
</reference>
<evidence type="ECO:0000313" key="11">
    <source>
        <dbReference type="Proteomes" id="UP000198287"/>
    </source>
</evidence>
<dbReference type="GO" id="GO:0007165">
    <property type="term" value="P:signal transduction"/>
    <property type="evidence" value="ECO:0007669"/>
    <property type="project" value="InterPro"/>
</dbReference>
<dbReference type="EC" id="2.7.11.1" evidence="1"/>
<proteinExistence type="predicted"/>
<dbReference type="PROSITE" id="PS00107">
    <property type="entry name" value="PROTEIN_KINASE_ATP"/>
    <property type="match status" value="1"/>
</dbReference>
<dbReference type="Gene3D" id="1.10.510.10">
    <property type="entry name" value="Transferase(Phosphotransferase) domain 1"/>
    <property type="match status" value="1"/>
</dbReference>
<dbReference type="CDD" id="cd01670">
    <property type="entry name" value="Death"/>
    <property type="match status" value="1"/>
</dbReference>
<dbReference type="Proteomes" id="UP000198287">
    <property type="component" value="Unassembled WGS sequence"/>
</dbReference>
<evidence type="ECO:0000259" key="8">
    <source>
        <dbReference type="PROSITE" id="PS50011"/>
    </source>
</evidence>